<dbReference type="AlphaFoldDB" id="A0A6J4V558"/>
<feature type="compositionally biased region" description="Gly residues" evidence="1">
    <location>
        <begin position="22"/>
        <end position="32"/>
    </location>
</feature>
<protein>
    <submittedName>
        <fullName evidence="2">Uncharacterized protein</fullName>
    </submittedName>
</protein>
<feature type="compositionally biased region" description="Basic residues" evidence="1">
    <location>
        <begin position="34"/>
        <end position="52"/>
    </location>
</feature>
<sequence length="133" mass="14805">GPSCRSPRRLGSGWRPGRRGRAGGGPQPGGGRPALRRRGGRPPRGGRGRHPPPGRPSRWRCVGYPSFFFLRFQRRRRRRRDPAVARGASLGAWVDPTPPAILPNGAPSDHDARSPFRHRFLTVRRPPHRPAVL</sequence>
<organism evidence="2">
    <name type="scientific">uncultured Thermomicrobiales bacterium</name>
    <dbReference type="NCBI Taxonomy" id="1645740"/>
    <lineage>
        <taxon>Bacteria</taxon>
        <taxon>Pseudomonadati</taxon>
        <taxon>Thermomicrobiota</taxon>
        <taxon>Thermomicrobia</taxon>
        <taxon>Thermomicrobiales</taxon>
        <taxon>environmental samples</taxon>
    </lineage>
</organism>
<evidence type="ECO:0000313" key="2">
    <source>
        <dbReference type="EMBL" id="CAA9568348.1"/>
    </source>
</evidence>
<proteinExistence type="predicted"/>
<dbReference type="EMBL" id="CADCWF010000224">
    <property type="protein sequence ID" value="CAA9568348.1"/>
    <property type="molecule type" value="Genomic_DNA"/>
</dbReference>
<gene>
    <name evidence="2" type="ORF">AVDCRST_MAG59-3256</name>
</gene>
<name>A0A6J4V558_9BACT</name>
<evidence type="ECO:0000256" key="1">
    <source>
        <dbReference type="SAM" id="MobiDB-lite"/>
    </source>
</evidence>
<feature type="region of interest" description="Disordered" evidence="1">
    <location>
        <begin position="1"/>
        <end position="58"/>
    </location>
</feature>
<feature type="region of interest" description="Disordered" evidence="1">
    <location>
        <begin position="75"/>
        <end position="113"/>
    </location>
</feature>
<reference evidence="2" key="1">
    <citation type="submission" date="2020-02" db="EMBL/GenBank/DDBJ databases">
        <authorList>
            <person name="Meier V. D."/>
        </authorList>
    </citation>
    <scope>NUCLEOTIDE SEQUENCE</scope>
    <source>
        <strain evidence="2">AVDCRST_MAG59</strain>
    </source>
</reference>
<feature type="non-terminal residue" evidence="2">
    <location>
        <position position="1"/>
    </location>
</feature>
<feature type="non-terminal residue" evidence="2">
    <location>
        <position position="133"/>
    </location>
</feature>
<accession>A0A6J4V558</accession>